<dbReference type="InterPro" id="IPR050559">
    <property type="entry name" value="P-Pant_transferase_sf"/>
</dbReference>
<comment type="similarity">
    <text evidence="1">Belongs to the P-Pant transferase superfamily. Gsp/Sfp/HetI/AcpT family.</text>
</comment>
<dbReference type="Gene3D" id="3.90.470.20">
    <property type="entry name" value="4'-phosphopantetheinyl transferase domain"/>
    <property type="match status" value="2"/>
</dbReference>
<feature type="domain" description="4'-phosphopantetheinyl transferase" evidence="3">
    <location>
        <begin position="108"/>
        <end position="210"/>
    </location>
</feature>
<dbReference type="Pfam" id="PF01648">
    <property type="entry name" value="ACPS"/>
    <property type="match status" value="1"/>
</dbReference>
<keyword evidence="5" id="KW-1185">Reference proteome</keyword>
<dbReference type="RefSeq" id="WP_008870195.1">
    <property type="nucleotide sequence ID" value="NZ_ACJN02000002.1"/>
</dbReference>
<dbReference type="PANTHER" id="PTHR12215:SF10">
    <property type="entry name" value="L-AMINOADIPATE-SEMIALDEHYDE DEHYDROGENASE-PHOSPHOPANTETHEINYL TRANSFERASE"/>
    <property type="match status" value="1"/>
</dbReference>
<evidence type="ECO:0000259" key="3">
    <source>
        <dbReference type="Pfam" id="PF01648"/>
    </source>
</evidence>
<dbReference type="SUPFAM" id="SSF56214">
    <property type="entry name" value="4'-phosphopantetheinyl transferase"/>
    <property type="match status" value="2"/>
</dbReference>
<organism evidence="4 5">
    <name type="scientific">Desulfonatronospira thiodismutans ASO3-1</name>
    <dbReference type="NCBI Taxonomy" id="555779"/>
    <lineage>
        <taxon>Bacteria</taxon>
        <taxon>Pseudomonadati</taxon>
        <taxon>Thermodesulfobacteriota</taxon>
        <taxon>Desulfovibrionia</taxon>
        <taxon>Desulfovibrionales</taxon>
        <taxon>Desulfonatronovibrionaceae</taxon>
        <taxon>Desulfonatronospira</taxon>
    </lineage>
</organism>
<dbReference type="AlphaFoldDB" id="D6SQ55"/>
<dbReference type="InterPro" id="IPR037143">
    <property type="entry name" value="4-PPantetheinyl_Trfase_dom_sf"/>
</dbReference>
<dbReference type="GO" id="GO:0019878">
    <property type="term" value="P:lysine biosynthetic process via aminoadipic acid"/>
    <property type="evidence" value="ECO:0007669"/>
    <property type="project" value="TreeGrafter"/>
</dbReference>
<dbReference type="GO" id="GO:0008897">
    <property type="term" value="F:holo-[acyl-carrier-protein] synthase activity"/>
    <property type="evidence" value="ECO:0007669"/>
    <property type="project" value="InterPro"/>
</dbReference>
<evidence type="ECO:0000313" key="4">
    <source>
        <dbReference type="EMBL" id="EFI34881.1"/>
    </source>
</evidence>
<dbReference type="PANTHER" id="PTHR12215">
    <property type="entry name" value="PHOSPHOPANTETHEINE TRANSFERASE"/>
    <property type="match status" value="1"/>
</dbReference>
<dbReference type="GO" id="GO:0000287">
    <property type="term" value="F:magnesium ion binding"/>
    <property type="evidence" value="ECO:0007669"/>
    <property type="project" value="InterPro"/>
</dbReference>
<dbReference type="eggNOG" id="COG2091">
    <property type="taxonomic scope" value="Bacteria"/>
</dbReference>
<evidence type="ECO:0000313" key="5">
    <source>
        <dbReference type="Proteomes" id="UP000005496"/>
    </source>
</evidence>
<accession>D6SQ55</accession>
<dbReference type="GO" id="GO:0005829">
    <property type="term" value="C:cytosol"/>
    <property type="evidence" value="ECO:0007669"/>
    <property type="project" value="TreeGrafter"/>
</dbReference>
<evidence type="ECO:0000256" key="1">
    <source>
        <dbReference type="ARBA" id="ARBA00010990"/>
    </source>
</evidence>
<protein>
    <submittedName>
        <fullName evidence="4">4'-phosphopantetheinyl transferase</fullName>
    </submittedName>
</protein>
<proteinExistence type="inferred from homology"/>
<reference evidence="4" key="1">
    <citation type="submission" date="2010-05" db="EMBL/GenBank/DDBJ databases">
        <title>The draft genome of Desulfonatronospira thiodismutans ASO3-1.</title>
        <authorList>
            <consortium name="US DOE Joint Genome Institute (JGI-PGF)"/>
            <person name="Lucas S."/>
            <person name="Copeland A."/>
            <person name="Lapidus A."/>
            <person name="Cheng J.-F."/>
            <person name="Bruce D."/>
            <person name="Goodwin L."/>
            <person name="Pitluck S."/>
            <person name="Chertkov O."/>
            <person name="Brettin T."/>
            <person name="Detter J.C."/>
            <person name="Han C."/>
            <person name="Land M.L."/>
            <person name="Hauser L."/>
            <person name="Kyrpides N."/>
            <person name="Mikhailova N."/>
            <person name="Muyzer G."/>
            <person name="Woyke T."/>
        </authorList>
    </citation>
    <scope>NUCLEOTIDE SEQUENCE [LARGE SCALE GENOMIC DNA]</scope>
    <source>
        <strain evidence="4">ASO3-1</strain>
    </source>
</reference>
<evidence type="ECO:0000256" key="2">
    <source>
        <dbReference type="ARBA" id="ARBA00022679"/>
    </source>
</evidence>
<gene>
    <name evidence="4" type="ORF">Dthio_PD2272</name>
</gene>
<name>D6SQ55_9BACT</name>
<dbReference type="Proteomes" id="UP000005496">
    <property type="component" value="Unassembled WGS sequence"/>
</dbReference>
<keyword evidence="2 4" id="KW-0808">Transferase</keyword>
<dbReference type="InterPro" id="IPR008278">
    <property type="entry name" value="4-PPantetheinyl_Trfase_dom"/>
</dbReference>
<dbReference type="EMBL" id="ACJN02000002">
    <property type="protein sequence ID" value="EFI34881.1"/>
    <property type="molecule type" value="Genomic_DNA"/>
</dbReference>
<dbReference type="OrthoDB" id="9808281at2"/>
<comment type="caution">
    <text evidence="4">The sequence shown here is derived from an EMBL/GenBank/DDBJ whole genome shotgun (WGS) entry which is preliminary data.</text>
</comment>
<sequence length="237" mass="26606">MLHRYPATNIYALDISSLDPDQDRWKPWLGQERIAALSRLRKKQDRSRCAGAGLLLAYVIKKHAPGFSVPPLTVTGSNGKPYLPQLPELQFNISHSGKWVVCGAGDKPLGLDIEKVQRDITAVARRYYPQRELDWLQTLPPNRRQAALIQGWVLRESCMKATGLGLSLPLKDLEIVFNPEVQVYLTRKGVKTRCAAALCAFDDQEYRLALTVMDASHPPSYTLEHIDLETITGTETL</sequence>